<dbReference type="SUPFAM" id="SSF48452">
    <property type="entry name" value="TPR-like"/>
    <property type="match status" value="1"/>
</dbReference>
<dbReference type="InterPro" id="IPR011990">
    <property type="entry name" value="TPR-like_helical_dom_sf"/>
</dbReference>
<dbReference type="Proteomes" id="UP000287853">
    <property type="component" value="Unassembled WGS sequence"/>
</dbReference>
<sequence length="420" mass="48895">MCPDKYSKIALKYRVEDIDSASIPGSRLFNILSKLESGIPLSDYAHIFLQRKGLLALSRYAHYVDSFTETAESEQVKRYLATGAKPLNRQEQKQVEQKIKEDALQAKAKQAREKKAAEKKLQQEAVKKIKRRGENDRKIRAKVEQPELRRKNYYSDMARINFPQAFEIDPKLQEKDIQAKKQTQADKENFRLREKYGLGNLIENPDFPKLMDILRRVHNSERLSENDFAWLETTKRARYFTTTLKKGYHRNEAIFYAGEFKKKKDYWLAVNASSHYRKCDKAKTADSLLSTIDVARLKNVKLKSALFTTHGGVKRDLGKWDEALNFGKQAHLLTPKNFRPCTLLGAVNMEIGHHNLGQSWYKKAVELGYSQKAVDDELRSIFRSAETPKQDELRKYLLKLDPVRYSWARKKFGKNRINIE</sequence>
<organism evidence="2 3">
    <name type="scientific">Candidatus Electrothrix aarhusensis</name>
    <dbReference type="NCBI Taxonomy" id="1859131"/>
    <lineage>
        <taxon>Bacteria</taxon>
        <taxon>Pseudomonadati</taxon>
        <taxon>Thermodesulfobacteriota</taxon>
        <taxon>Desulfobulbia</taxon>
        <taxon>Desulfobulbales</taxon>
        <taxon>Desulfobulbaceae</taxon>
        <taxon>Candidatus Electrothrix</taxon>
    </lineage>
</organism>
<reference evidence="2 3" key="1">
    <citation type="submission" date="2017-01" db="EMBL/GenBank/DDBJ databases">
        <title>The cable genome- insights into the physiology and evolution of filamentous bacteria capable of sulfide oxidation via long distance electron transfer.</title>
        <authorList>
            <person name="Schreiber L."/>
            <person name="Bjerg J.T."/>
            <person name="Boggild A."/>
            <person name="Van De Vossenberg J."/>
            <person name="Meysman F."/>
            <person name="Nielsen L.P."/>
            <person name="Schramm A."/>
            <person name="Kjeldsen K.U."/>
        </authorList>
    </citation>
    <scope>NUCLEOTIDE SEQUENCE [LARGE SCALE GENOMIC DNA]</scope>
    <source>
        <strain evidence="2">MCF</strain>
    </source>
</reference>
<comment type="caution">
    <text evidence="2">The sequence shown here is derived from an EMBL/GenBank/DDBJ whole genome shotgun (WGS) entry which is preliminary data.</text>
</comment>
<proteinExistence type="predicted"/>
<gene>
    <name evidence="2" type="ORF">H206_03795</name>
</gene>
<accession>A0A444J0W9</accession>
<evidence type="ECO:0000256" key="1">
    <source>
        <dbReference type="SAM" id="Coils"/>
    </source>
</evidence>
<evidence type="ECO:0000313" key="2">
    <source>
        <dbReference type="EMBL" id="RWX46595.1"/>
    </source>
</evidence>
<dbReference type="EMBL" id="MTKO01000059">
    <property type="protein sequence ID" value="RWX46595.1"/>
    <property type="molecule type" value="Genomic_DNA"/>
</dbReference>
<dbReference type="Gene3D" id="1.25.40.10">
    <property type="entry name" value="Tetratricopeptide repeat domain"/>
    <property type="match status" value="1"/>
</dbReference>
<name>A0A444J0W9_9BACT</name>
<keyword evidence="1" id="KW-0175">Coiled coil</keyword>
<dbReference type="AlphaFoldDB" id="A0A444J0W9"/>
<evidence type="ECO:0000313" key="3">
    <source>
        <dbReference type="Proteomes" id="UP000287853"/>
    </source>
</evidence>
<keyword evidence="3" id="KW-1185">Reference proteome</keyword>
<protein>
    <submittedName>
        <fullName evidence="2">Uncharacterized protein</fullName>
    </submittedName>
</protein>
<feature type="coiled-coil region" evidence="1">
    <location>
        <begin position="100"/>
        <end position="127"/>
    </location>
</feature>